<dbReference type="FunFam" id="2.40.33.10:FF:000001">
    <property type="entry name" value="Pyruvate kinase"/>
    <property type="match status" value="1"/>
</dbReference>
<dbReference type="InterPro" id="IPR040442">
    <property type="entry name" value="Pyrv_kinase-like_dom_sf"/>
</dbReference>
<gene>
    <name evidence="14" type="ORF">MNBD_NITROSPINAE02-2186</name>
</gene>
<keyword evidence="10" id="KW-0324">Glycolysis</keyword>
<dbReference type="PRINTS" id="PR01050">
    <property type="entry name" value="PYRUVTKNASE"/>
</dbReference>
<evidence type="ECO:0000256" key="8">
    <source>
        <dbReference type="ARBA" id="ARBA00022840"/>
    </source>
</evidence>
<evidence type="ECO:0000313" key="14">
    <source>
        <dbReference type="EMBL" id="VAX20269.1"/>
    </source>
</evidence>
<dbReference type="Gene3D" id="3.40.1380.20">
    <property type="entry name" value="Pyruvate kinase, C-terminal domain"/>
    <property type="match status" value="1"/>
</dbReference>
<feature type="domain" description="Pyruvate kinase barrel" evidence="12">
    <location>
        <begin position="7"/>
        <end position="327"/>
    </location>
</feature>
<dbReference type="GO" id="GO:0030955">
    <property type="term" value="F:potassium ion binding"/>
    <property type="evidence" value="ECO:0007669"/>
    <property type="project" value="InterPro"/>
</dbReference>
<dbReference type="InterPro" id="IPR015795">
    <property type="entry name" value="Pyrv_Knase_C"/>
</dbReference>
<dbReference type="GO" id="GO:0000287">
    <property type="term" value="F:magnesium ion binding"/>
    <property type="evidence" value="ECO:0007669"/>
    <property type="project" value="InterPro"/>
</dbReference>
<keyword evidence="8" id="KW-0067">ATP-binding</keyword>
<keyword evidence="7 14" id="KW-0418">Kinase</keyword>
<comment type="similarity">
    <text evidence="2">Belongs to the pyruvate kinase family.</text>
</comment>
<proteinExistence type="inferred from homology"/>
<keyword evidence="11 14" id="KW-0670">Pyruvate</keyword>
<evidence type="ECO:0000256" key="2">
    <source>
        <dbReference type="ARBA" id="ARBA00008663"/>
    </source>
</evidence>
<dbReference type="GO" id="GO:0005524">
    <property type="term" value="F:ATP binding"/>
    <property type="evidence" value="ECO:0007669"/>
    <property type="project" value="UniProtKB-KW"/>
</dbReference>
<dbReference type="InterPro" id="IPR015806">
    <property type="entry name" value="Pyrv_Knase_insert_dom_sf"/>
</dbReference>
<dbReference type="SUPFAM" id="SSF52935">
    <property type="entry name" value="PK C-terminal domain-like"/>
    <property type="match status" value="1"/>
</dbReference>
<reference evidence="14" key="1">
    <citation type="submission" date="2018-06" db="EMBL/GenBank/DDBJ databases">
        <authorList>
            <person name="Zhirakovskaya E."/>
        </authorList>
    </citation>
    <scope>NUCLEOTIDE SEQUENCE</scope>
</reference>
<evidence type="ECO:0000256" key="10">
    <source>
        <dbReference type="ARBA" id="ARBA00023152"/>
    </source>
</evidence>
<dbReference type="InterPro" id="IPR036918">
    <property type="entry name" value="Pyrv_Knase_C_sf"/>
</dbReference>
<dbReference type="GO" id="GO:0004743">
    <property type="term" value="F:pyruvate kinase activity"/>
    <property type="evidence" value="ECO:0007669"/>
    <property type="project" value="UniProtKB-EC"/>
</dbReference>
<dbReference type="GO" id="GO:0016301">
    <property type="term" value="F:kinase activity"/>
    <property type="evidence" value="ECO:0007669"/>
    <property type="project" value="UniProtKB-KW"/>
</dbReference>
<dbReference type="NCBIfam" id="NF004491">
    <property type="entry name" value="PRK05826.1"/>
    <property type="match status" value="1"/>
</dbReference>
<keyword evidence="5" id="KW-0479">Metal-binding</keyword>
<dbReference type="Gene3D" id="3.20.20.60">
    <property type="entry name" value="Phosphoenolpyruvate-binding domains"/>
    <property type="match status" value="1"/>
</dbReference>
<evidence type="ECO:0000256" key="11">
    <source>
        <dbReference type="ARBA" id="ARBA00023317"/>
    </source>
</evidence>
<dbReference type="SUPFAM" id="SSF50800">
    <property type="entry name" value="PK beta-barrel domain-like"/>
    <property type="match status" value="1"/>
</dbReference>
<evidence type="ECO:0000256" key="3">
    <source>
        <dbReference type="ARBA" id="ARBA00012142"/>
    </source>
</evidence>
<dbReference type="PANTHER" id="PTHR11817">
    <property type="entry name" value="PYRUVATE KINASE"/>
    <property type="match status" value="1"/>
</dbReference>
<evidence type="ECO:0000256" key="6">
    <source>
        <dbReference type="ARBA" id="ARBA00022741"/>
    </source>
</evidence>
<name>A0A3B1BQN9_9ZZZZ</name>
<evidence type="ECO:0000256" key="4">
    <source>
        <dbReference type="ARBA" id="ARBA00022679"/>
    </source>
</evidence>
<dbReference type="EC" id="2.7.1.40" evidence="3"/>
<dbReference type="InterPro" id="IPR011037">
    <property type="entry name" value="Pyrv_Knase-like_insert_dom_sf"/>
</dbReference>
<keyword evidence="9" id="KW-0460">Magnesium</keyword>
<dbReference type="InterPro" id="IPR015813">
    <property type="entry name" value="Pyrv/PenolPyrv_kinase-like_dom"/>
</dbReference>
<dbReference type="UniPathway" id="UPA00109">
    <property type="reaction ID" value="UER00188"/>
</dbReference>
<dbReference type="Pfam" id="PF00224">
    <property type="entry name" value="PK"/>
    <property type="match status" value="1"/>
</dbReference>
<dbReference type="PROSITE" id="PS00110">
    <property type="entry name" value="PYRUVATE_KINASE"/>
    <property type="match status" value="1"/>
</dbReference>
<dbReference type="InterPro" id="IPR001697">
    <property type="entry name" value="Pyr_Knase"/>
</dbReference>
<dbReference type="SUPFAM" id="SSF51621">
    <property type="entry name" value="Phosphoenolpyruvate/pyruvate domain"/>
    <property type="match status" value="1"/>
</dbReference>
<evidence type="ECO:0000259" key="13">
    <source>
        <dbReference type="Pfam" id="PF02887"/>
    </source>
</evidence>
<dbReference type="Pfam" id="PF02887">
    <property type="entry name" value="PK_C"/>
    <property type="match status" value="1"/>
</dbReference>
<dbReference type="AlphaFoldDB" id="A0A3B1BQN9"/>
<accession>A0A3B1BQN9</accession>
<keyword evidence="4 14" id="KW-0808">Transferase</keyword>
<evidence type="ECO:0000259" key="12">
    <source>
        <dbReference type="Pfam" id="PF00224"/>
    </source>
</evidence>
<organism evidence="14">
    <name type="scientific">hydrothermal vent metagenome</name>
    <dbReference type="NCBI Taxonomy" id="652676"/>
    <lineage>
        <taxon>unclassified sequences</taxon>
        <taxon>metagenomes</taxon>
        <taxon>ecological metagenomes</taxon>
    </lineage>
</organism>
<sequence>MGRILLKKTKIIATLGPACDNLQTMRSQIRAGVDVFRINSSHASLDDIGRLTKMVHSVSKSCGKPVAVILDLQGPKIRIGEFIGGGVELNRGDIVTLRVSSRKSDGSFIPVAYRRFHEDISVDSRILLDDGNIALEATGKKGKEITARVIHGGRLKDRKGINLPDASISADPVTARDIKYLHAGIEADVDFVALSFVKSGSEIRRVKKIIRLGKSHAEVIAKIERHEAVQNMDEIIKETDGVMIARGDLGVELPAAKVPVIQDEFLRRCHYAAKPVIIATQMMESMIKAPRPTRAEVSDVATSVRGFADAVMLSAETATGKHPVETVCQMKLAAVEMEKFVHSHYSIPPWDWKPEDSPPTDRAIAHVACKLSELLGANAIAAITLTGWTVKKVASSHPGANIFAFTPTEGVLRKLSLLRGVTPLRLKLKNDVTGNRPSIFSMLKRKKYIRPGDKLILVSSTNPGVANSTNLVSVEEIP</sequence>
<protein>
    <recommendedName>
        <fullName evidence="3">pyruvate kinase</fullName>
        <ecNumber evidence="3">2.7.1.40</ecNumber>
    </recommendedName>
</protein>
<evidence type="ECO:0000256" key="5">
    <source>
        <dbReference type="ARBA" id="ARBA00022723"/>
    </source>
</evidence>
<comment type="pathway">
    <text evidence="1">Carbohydrate degradation; glycolysis; pyruvate from D-glyceraldehyde 3-phosphate: step 5/5.</text>
</comment>
<dbReference type="InterPro" id="IPR018209">
    <property type="entry name" value="Pyrv_Knase_AS"/>
</dbReference>
<evidence type="ECO:0000256" key="9">
    <source>
        <dbReference type="ARBA" id="ARBA00022842"/>
    </source>
</evidence>
<evidence type="ECO:0000256" key="7">
    <source>
        <dbReference type="ARBA" id="ARBA00022777"/>
    </source>
</evidence>
<dbReference type="NCBIfam" id="TIGR01064">
    <property type="entry name" value="pyruv_kin"/>
    <property type="match status" value="1"/>
</dbReference>
<feature type="domain" description="Pyruvate kinase C-terminal" evidence="13">
    <location>
        <begin position="363"/>
        <end position="474"/>
    </location>
</feature>
<dbReference type="EMBL" id="UOGE01000053">
    <property type="protein sequence ID" value="VAX20269.1"/>
    <property type="molecule type" value="Genomic_DNA"/>
</dbReference>
<dbReference type="Gene3D" id="2.40.33.10">
    <property type="entry name" value="PK beta-barrel domain-like"/>
    <property type="match status" value="1"/>
</dbReference>
<dbReference type="InterPro" id="IPR015793">
    <property type="entry name" value="Pyrv_Knase_brl"/>
</dbReference>
<evidence type="ECO:0000256" key="1">
    <source>
        <dbReference type="ARBA" id="ARBA00004997"/>
    </source>
</evidence>
<keyword evidence="6" id="KW-0547">Nucleotide-binding</keyword>